<evidence type="ECO:0000313" key="2">
    <source>
        <dbReference type="EMBL" id="KAF3206686.1"/>
    </source>
</evidence>
<feature type="compositionally biased region" description="Low complexity" evidence="1">
    <location>
        <begin position="894"/>
        <end position="906"/>
    </location>
</feature>
<reference evidence="2 3" key="1">
    <citation type="submission" date="2019-06" db="EMBL/GenBank/DDBJ databases">
        <authorList>
            <person name="Palmer J.M."/>
        </authorList>
    </citation>
    <scope>NUCLEOTIDE SEQUENCE [LARGE SCALE GENOMIC DNA]</scope>
    <source>
        <strain evidence="2 3">TWF191</strain>
    </source>
</reference>
<organism evidence="2 3">
    <name type="scientific">Orbilia oligospora</name>
    <name type="common">Nematode-trapping fungus</name>
    <name type="synonym">Arthrobotrys oligospora</name>
    <dbReference type="NCBI Taxonomy" id="2813651"/>
    <lineage>
        <taxon>Eukaryota</taxon>
        <taxon>Fungi</taxon>
        <taxon>Dikarya</taxon>
        <taxon>Ascomycota</taxon>
        <taxon>Pezizomycotina</taxon>
        <taxon>Orbiliomycetes</taxon>
        <taxon>Orbiliales</taxon>
        <taxon>Orbiliaceae</taxon>
        <taxon>Orbilia</taxon>
    </lineage>
</organism>
<feature type="region of interest" description="Disordered" evidence="1">
    <location>
        <begin position="237"/>
        <end position="261"/>
    </location>
</feature>
<sequence length="943" mass="103490">MAMLSDPDQRGATLNLLRGPPGTSSYAGSEASVETATASFATDSTIGDYFRESSNFSQFNSSSPIHAQVPREPGNTLPSNPSTNTPLPLLQMTGGDTLIFISPPPSTITPDIASRRFGRSNTPLRVRSDTLLSTGSQVFVQLLSPSMQKRHITRLVKQKKIFLNDGKLPLGVQYVLDLTPEDEGEKAVEWQEKLWCPDVVLRWKSNLVDYFESPPVTNEDMIARNLEEFRQKAWGDKMPASEGEDGSPTQPLIPPPPPQKKECLPEPYSFGRHVLALERLIHIIHGSDPLVQTTVDWYTLHCLSVAFGTTDATRDYIARWIFSNSLMIETHPAFIIRIAAEAGLATIASDAFAAAVMRASFDPEETAQVPGATEAAISLLTRAQNELKNILSMDWIDQYLPPTSDADKSFFDTFRLSLRSYISRRMKQVGNLELVGINDGELEGRAVQRITWVNLGETSLASENSSLAPSTVDTPARFDLEQAIRNWGQWEASGKGASHEVDDLWRDVKSGAPHYPIPSVTQQTTTHESGAHLGVMSYEDDATSEVISNNGTELASQDDDVKSISSTHTINIAMGALKTENDNSIFHNSSQTLVEPQASVDPFQTGPSNYDAAPIASTQPLRDILDVQSQSTIGIKTEDEDEKSYQSGYLTPPIAIKPIIKTSIPLTPLQSSDAETPLWLQEQLITLNKQNSPAHFWAVMHHPSHDINRPAEPRIRCADCPDMLYFPGPGATLDNFRVHLRNIKHLSRVEARKHHENAYAQLSDYGTEPYRKTSSFEQSKVEIEIPFSLLNIIRLCETYIKSKCAEMAARNIVFEPIILEEQLACLEDPERAFMPVWSGGEAVVGTKGVPHRGISDQSANDDMSVNVSTVGVGSVCTASTFSTTGSYVDIETPGASSSGSVISLSESGDDDDAAMSAPGEGDDWVMSDGDDEDYEVDDDVYFS</sequence>
<proteinExistence type="predicted"/>
<accession>A0A6G1MMK4</accession>
<evidence type="ECO:0000313" key="3">
    <source>
        <dbReference type="Proteomes" id="UP000483672"/>
    </source>
</evidence>
<feature type="compositionally biased region" description="Polar residues" evidence="1">
    <location>
        <begin position="76"/>
        <end position="85"/>
    </location>
</feature>
<evidence type="ECO:0000256" key="1">
    <source>
        <dbReference type="SAM" id="MobiDB-lite"/>
    </source>
</evidence>
<dbReference type="AlphaFoldDB" id="A0A6G1MMK4"/>
<name>A0A6G1MMK4_ORBOL</name>
<dbReference type="EMBL" id="WIPF01000121">
    <property type="protein sequence ID" value="KAF3206686.1"/>
    <property type="molecule type" value="Genomic_DNA"/>
</dbReference>
<protein>
    <submittedName>
        <fullName evidence="2">Uncharacterized protein</fullName>
    </submittedName>
</protein>
<feature type="region of interest" description="Disordered" evidence="1">
    <location>
        <begin position="892"/>
        <end position="943"/>
    </location>
</feature>
<feature type="compositionally biased region" description="Acidic residues" evidence="1">
    <location>
        <begin position="920"/>
        <end position="943"/>
    </location>
</feature>
<feature type="region of interest" description="Disordered" evidence="1">
    <location>
        <begin position="1"/>
        <end position="30"/>
    </location>
</feature>
<feature type="region of interest" description="Disordered" evidence="1">
    <location>
        <begin position="60"/>
        <end position="85"/>
    </location>
</feature>
<gene>
    <name evidence="2" type="ORF">TWF191_001353</name>
</gene>
<dbReference type="Proteomes" id="UP000483672">
    <property type="component" value="Unassembled WGS sequence"/>
</dbReference>
<comment type="caution">
    <text evidence="2">The sequence shown here is derived from an EMBL/GenBank/DDBJ whole genome shotgun (WGS) entry which is preliminary data.</text>
</comment>